<dbReference type="CDD" id="cd07727">
    <property type="entry name" value="YmaE-like_MBL-fold"/>
    <property type="match status" value="1"/>
</dbReference>
<dbReference type="InterPro" id="IPR001279">
    <property type="entry name" value="Metallo-B-lactamas"/>
</dbReference>
<sequence>MKNFICTTCGVQYAASVEEPMNCMICNEERQYINPKGQSWTTLEDLQESHTYKNEIIEEEVGLYSITTKPEFAIGQITYFVKTESYNLLWDCITYFDETTIEKVKELGGLNAIALSHPHYYSTQVEWAETFDVPIYIHEDDKQWVTRPSKHIVFWSGESLQLSDGLTVHRLGGHFKGGSVLHWSQGNDGKGILLTGDIIQVVADQQWVSFMYSYPNLIPLPANKVEEMAKRVKSLPFNRLYNAFHRVVKEDANEAVQRSAQRYIAALEGELFYT</sequence>
<dbReference type="STRING" id="574375.AZF08_14560"/>
<name>A0A073K7U2_9BACI</name>
<keyword evidence="3" id="KW-1185">Reference proteome</keyword>
<reference evidence="2 3" key="1">
    <citation type="submission" date="2014-06" db="EMBL/GenBank/DDBJ databases">
        <title>Draft genome sequence of Bacillus gaemokensis JCM 15801 (MCCC 1A00707).</title>
        <authorList>
            <person name="Lai Q."/>
            <person name="Liu Y."/>
            <person name="Shao Z."/>
        </authorList>
    </citation>
    <scope>NUCLEOTIDE SEQUENCE [LARGE SCALE GENOMIC DNA]</scope>
    <source>
        <strain evidence="2 3">JCM 15801</strain>
    </source>
</reference>
<dbReference type="RefSeq" id="WP_033677023.1">
    <property type="nucleotide sequence ID" value="NZ_JOTM01000027.1"/>
</dbReference>
<evidence type="ECO:0000259" key="1">
    <source>
        <dbReference type="SMART" id="SM00849"/>
    </source>
</evidence>
<evidence type="ECO:0000313" key="2">
    <source>
        <dbReference type="EMBL" id="KEK22640.1"/>
    </source>
</evidence>
<dbReference type="SUPFAM" id="SSF56281">
    <property type="entry name" value="Metallo-hydrolase/oxidoreductase"/>
    <property type="match status" value="1"/>
</dbReference>
<dbReference type="eggNOG" id="COG0491">
    <property type="taxonomic scope" value="Bacteria"/>
</dbReference>
<dbReference type="PANTHER" id="PTHR36839">
    <property type="entry name" value="METALLO-BETA-LACTAMASE FAMILY PROTEIN (AFU_ORTHOLOGUE AFUA_5G12770)"/>
    <property type="match status" value="1"/>
</dbReference>
<organism evidence="2 3">
    <name type="scientific">Bacillus gaemokensis</name>
    <dbReference type="NCBI Taxonomy" id="574375"/>
    <lineage>
        <taxon>Bacteria</taxon>
        <taxon>Bacillati</taxon>
        <taxon>Bacillota</taxon>
        <taxon>Bacilli</taxon>
        <taxon>Bacillales</taxon>
        <taxon>Bacillaceae</taxon>
        <taxon>Bacillus</taxon>
        <taxon>Bacillus cereus group</taxon>
    </lineage>
</organism>
<comment type="caution">
    <text evidence="2">The sequence shown here is derived from an EMBL/GenBank/DDBJ whole genome shotgun (WGS) entry which is preliminary data.</text>
</comment>
<dbReference type="EMBL" id="JOTM01000027">
    <property type="protein sequence ID" value="KEK22640.1"/>
    <property type="molecule type" value="Genomic_DNA"/>
</dbReference>
<dbReference type="Gene3D" id="3.60.15.10">
    <property type="entry name" value="Ribonuclease Z/Hydroxyacylglutathione hydrolase-like"/>
    <property type="match status" value="1"/>
</dbReference>
<accession>A0A073K7U2</accession>
<dbReference type="OrthoDB" id="2373347at2"/>
<protein>
    <recommendedName>
        <fullName evidence="1">Metallo-beta-lactamase domain-containing protein</fullName>
    </recommendedName>
</protein>
<dbReference type="Proteomes" id="UP000027778">
    <property type="component" value="Unassembled WGS sequence"/>
</dbReference>
<dbReference type="PANTHER" id="PTHR36839:SF1">
    <property type="entry name" value="METALLO-BETA-LACTAMASE FAMILY PROTEIN (AFU_ORTHOLOGUE AFUA_5G12770)"/>
    <property type="match status" value="1"/>
</dbReference>
<dbReference type="SMART" id="SM00849">
    <property type="entry name" value="Lactamase_B"/>
    <property type="match status" value="1"/>
</dbReference>
<gene>
    <name evidence="2" type="ORF">BAGA_16850</name>
</gene>
<feature type="domain" description="Metallo-beta-lactamase" evidence="1">
    <location>
        <begin position="75"/>
        <end position="245"/>
    </location>
</feature>
<proteinExistence type="predicted"/>
<evidence type="ECO:0000313" key="3">
    <source>
        <dbReference type="Proteomes" id="UP000027778"/>
    </source>
</evidence>
<dbReference type="AlphaFoldDB" id="A0A073K7U2"/>
<dbReference type="InterPro" id="IPR036866">
    <property type="entry name" value="RibonucZ/Hydroxyglut_hydro"/>
</dbReference>